<dbReference type="AlphaFoldDB" id="A0A7M7NRP6"/>
<feature type="region of interest" description="Disordered" evidence="1">
    <location>
        <begin position="260"/>
        <end position="574"/>
    </location>
</feature>
<feature type="compositionally biased region" description="Acidic residues" evidence="1">
    <location>
        <begin position="478"/>
        <end position="488"/>
    </location>
</feature>
<reference evidence="3" key="1">
    <citation type="submission" date="2015-02" db="EMBL/GenBank/DDBJ databases">
        <title>Genome sequencing for Strongylocentrotus purpuratus.</title>
        <authorList>
            <person name="Murali S."/>
            <person name="Liu Y."/>
            <person name="Vee V."/>
            <person name="English A."/>
            <person name="Wang M."/>
            <person name="Skinner E."/>
            <person name="Han Y."/>
            <person name="Muzny D.M."/>
            <person name="Worley K.C."/>
            <person name="Gibbs R.A."/>
        </authorList>
    </citation>
    <scope>NUCLEOTIDE SEQUENCE</scope>
</reference>
<dbReference type="RefSeq" id="XP_030838476.1">
    <property type="nucleotide sequence ID" value="XM_030982616.1"/>
</dbReference>
<organism evidence="2 3">
    <name type="scientific">Strongylocentrotus purpuratus</name>
    <name type="common">Purple sea urchin</name>
    <dbReference type="NCBI Taxonomy" id="7668"/>
    <lineage>
        <taxon>Eukaryota</taxon>
        <taxon>Metazoa</taxon>
        <taxon>Echinodermata</taxon>
        <taxon>Eleutherozoa</taxon>
        <taxon>Echinozoa</taxon>
        <taxon>Echinoidea</taxon>
        <taxon>Euechinoidea</taxon>
        <taxon>Echinacea</taxon>
        <taxon>Camarodonta</taxon>
        <taxon>Echinidea</taxon>
        <taxon>Strongylocentrotidae</taxon>
        <taxon>Strongylocentrotus</taxon>
    </lineage>
</organism>
<name>A0A7M7NRP6_STRPU</name>
<reference evidence="2" key="2">
    <citation type="submission" date="2021-01" db="UniProtKB">
        <authorList>
            <consortium name="EnsemblMetazoa"/>
        </authorList>
    </citation>
    <scope>IDENTIFICATION</scope>
</reference>
<dbReference type="GeneID" id="100892092"/>
<dbReference type="OrthoDB" id="10228785at2759"/>
<proteinExistence type="predicted"/>
<feature type="compositionally biased region" description="Polar residues" evidence="1">
    <location>
        <begin position="341"/>
        <end position="354"/>
    </location>
</feature>
<sequence>MKSVPLTSRGPVDDNNFPWVESQTRSYLSKGEIGFRGLRHEPPPHTSPHRRSRTTGSVATPSMYGDRETVVLPKIATGRSAKSAKTMWKDYENIKIKTVLQNELETPRITPLYVPKNPKPLYKRSVDEWKPFDILHFREFAESGEIEPEDVTNCNEFYSQITFLRNAVRNIDGTTSYQNLCKKPRSWSEPSVVDDQPGLIDGNRLHWQSASSSLPHPRMLLPLKPGPTTKWYAWRAAPPNKNSDKQKSKRKNRIDRHGAFLDAFSPRVAPHPTPAAIKVPESTPKSDNSRLRQVPRGGIPSDPAATSTAGGHKIENEENGLNVEPKGLTFITESKEESVDQAAQRQTDVHVSQETPKDNVGQEQDNNEADGADEQKMVKNEQSGDALKESGEPQSTSHGEDGATSTLHEDTDVATQEGEMENGAEESSPGEEQNNSDDSKSDQNPTNEDENDTHAGEETAEYNEVNDGDQGVSHEPESETDAIDEDILVPDTPIDVSENVEPATEDIIQGDGTPDNQNNDQEFLSDRETPGATDQPKVTDEVPEDAEEPQPSTGNEDLETGEKSGQPTDDGDHK</sequence>
<dbReference type="EnsemblMetazoa" id="XM_030982616">
    <property type="protein sequence ID" value="XP_030838476"/>
    <property type="gene ID" value="LOC100892092"/>
</dbReference>
<protein>
    <submittedName>
        <fullName evidence="2">Uncharacterized protein</fullName>
    </submittedName>
</protein>
<evidence type="ECO:0000256" key="1">
    <source>
        <dbReference type="SAM" id="MobiDB-lite"/>
    </source>
</evidence>
<dbReference type="KEGG" id="spu:100892092"/>
<feature type="compositionally biased region" description="Acidic residues" evidence="1">
    <location>
        <begin position="458"/>
        <end position="467"/>
    </location>
</feature>
<accession>A0A7M7NRP6</accession>
<evidence type="ECO:0000313" key="3">
    <source>
        <dbReference type="Proteomes" id="UP000007110"/>
    </source>
</evidence>
<keyword evidence="3" id="KW-1185">Reference proteome</keyword>
<dbReference type="InParanoid" id="A0A7M7NRP6"/>
<feature type="region of interest" description="Disordered" evidence="1">
    <location>
        <begin position="35"/>
        <end position="62"/>
    </location>
</feature>
<evidence type="ECO:0000313" key="2">
    <source>
        <dbReference type="EnsemblMetazoa" id="XP_030838476"/>
    </source>
</evidence>
<dbReference type="Proteomes" id="UP000007110">
    <property type="component" value="Unassembled WGS sequence"/>
</dbReference>